<feature type="domain" description="Phospholipid/glycerol acyltransferase" evidence="3">
    <location>
        <begin position="307"/>
        <end position="421"/>
    </location>
</feature>
<dbReference type="Pfam" id="PF12710">
    <property type="entry name" value="HAD"/>
    <property type="match status" value="1"/>
</dbReference>
<dbReference type="InterPro" id="IPR036412">
    <property type="entry name" value="HAD-like_sf"/>
</dbReference>
<dbReference type="RefSeq" id="WP_130343274.1">
    <property type="nucleotide sequence ID" value="NZ_SGWQ01000002.1"/>
</dbReference>
<dbReference type="SUPFAM" id="SSF69593">
    <property type="entry name" value="Glycerol-3-phosphate (1)-acyltransferase"/>
    <property type="match status" value="1"/>
</dbReference>
<dbReference type="Gene3D" id="3.40.50.1000">
    <property type="entry name" value="HAD superfamily/HAD-like"/>
    <property type="match status" value="1"/>
</dbReference>
<dbReference type="PANTHER" id="PTHR10434">
    <property type="entry name" value="1-ACYL-SN-GLYCEROL-3-PHOSPHATE ACYLTRANSFERASE"/>
    <property type="match status" value="1"/>
</dbReference>
<keyword evidence="5" id="KW-1185">Reference proteome</keyword>
<dbReference type="InterPro" id="IPR002123">
    <property type="entry name" value="Plipid/glycerol_acylTrfase"/>
</dbReference>
<evidence type="ECO:0000256" key="2">
    <source>
        <dbReference type="ARBA" id="ARBA00023315"/>
    </source>
</evidence>
<dbReference type="OrthoDB" id="25607at2"/>
<dbReference type="GO" id="GO:0006654">
    <property type="term" value="P:phosphatidic acid biosynthetic process"/>
    <property type="evidence" value="ECO:0007669"/>
    <property type="project" value="TreeGrafter"/>
</dbReference>
<gene>
    <name evidence="4" type="ORF">EV193_102410</name>
</gene>
<reference evidence="4 5" key="1">
    <citation type="submission" date="2019-02" db="EMBL/GenBank/DDBJ databases">
        <title>Genomic Encyclopedia of Type Strains, Phase IV (KMG-IV): sequencing the most valuable type-strain genomes for metagenomic binning, comparative biology and taxonomic classification.</title>
        <authorList>
            <person name="Goeker M."/>
        </authorList>
    </citation>
    <scope>NUCLEOTIDE SEQUENCE [LARGE SCALE GENOMIC DNA]</scope>
    <source>
        <strain evidence="4 5">DSM 101727</strain>
    </source>
</reference>
<evidence type="ECO:0000313" key="5">
    <source>
        <dbReference type="Proteomes" id="UP000294257"/>
    </source>
</evidence>
<dbReference type="GO" id="GO:0003841">
    <property type="term" value="F:1-acylglycerol-3-phosphate O-acyltransferase activity"/>
    <property type="evidence" value="ECO:0007669"/>
    <property type="project" value="TreeGrafter"/>
</dbReference>
<dbReference type="InterPro" id="IPR006385">
    <property type="entry name" value="HAD_hydro_SerB1"/>
</dbReference>
<evidence type="ECO:0000313" key="4">
    <source>
        <dbReference type="EMBL" id="RZS43430.1"/>
    </source>
</evidence>
<evidence type="ECO:0000259" key="3">
    <source>
        <dbReference type="SMART" id="SM00563"/>
    </source>
</evidence>
<comment type="caution">
    <text evidence="4">The sequence shown here is derived from an EMBL/GenBank/DDBJ whole genome shotgun (WGS) entry which is preliminary data.</text>
</comment>
<keyword evidence="2 4" id="KW-0012">Acyltransferase</keyword>
<accession>A0A4Q7L3U3</accession>
<dbReference type="PANTHER" id="PTHR10434:SF66">
    <property type="entry name" value="PHOSPHOLIPID_GLYCEROL ACYLTRANSFERASE DOMAIN-CONTAINING PROTEIN"/>
    <property type="match status" value="1"/>
</dbReference>
<dbReference type="CDD" id="cd02612">
    <property type="entry name" value="HAD_PGPPase"/>
    <property type="match status" value="1"/>
</dbReference>
<dbReference type="AlphaFoldDB" id="A0A4Q7L3U3"/>
<dbReference type="CDD" id="cd07989">
    <property type="entry name" value="LPLAT_AGPAT-like"/>
    <property type="match status" value="1"/>
</dbReference>
<name>A0A4Q7L3U3_9PSEU</name>
<dbReference type="Proteomes" id="UP000294257">
    <property type="component" value="Unassembled WGS sequence"/>
</dbReference>
<protein>
    <submittedName>
        <fullName evidence="4">Putative phosphoserine phosphatase/1-acylglycerol-3-phosphate O-acyltransferase</fullName>
    </submittedName>
</protein>
<sequence>MNPEDVIAEIEAGEGGAHIGAFFDLDGTLVQGYTVGAFYSDRVRRREIGPGELARTLVAALDGNVLGGNPTKMGDVSFSGLAGRNVDELVELGERLFVQKIAGTIRTQARDLVRAHLRMGHTVAVASSATRFQIEPVARDLGIEHVLCTEVESENGILTGRLDGPMLWGEPKAQAVRKFARDNGIEVSTSHGYANGDEDIPFLSSVGRPHAINPHRGLAEAAAAQGWPVLGLREPRKAGLRSLLGTAAALAGFNVGLGLGAALGTINRDRRFGINAGIPLACDSALALAGVRLSVRGEENLWRARPAIFIANHQSSLDALVMGSLLRKDFTAVGKKEARFDPRVAIGGVLLDPAFIDRSNPEQAKIELDKLITRIRSGTSIAIFPEGTRSATPELGRFKKGAFHLAIQAGVPMVPVVLRNTGELMWRRSMVVNPGTVEVCVLDPIPTGDWTPDKLDTITAEVRQRFADTLERWPGSSDA</sequence>
<dbReference type="EMBL" id="SGWQ01000002">
    <property type="protein sequence ID" value="RZS43430.1"/>
    <property type="molecule type" value="Genomic_DNA"/>
</dbReference>
<dbReference type="SUPFAM" id="SSF56784">
    <property type="entry name" value="HAD-like"/>
    <property type="match status" value="1"/>
</dbReference>
<dbReference type="Pfam" id="PF01553">
    <property type="entry name" value="Acyltransferase"/>
    <property type="match status" value="1"/>
</dbReference>
<dbReference type="InterPro" id="IPR023214">
    <property type="entry name" value="HAD_sf"/>
</dbReference>
<dbReference type="Gene3D" id="1.20.1440.100">
    <property type="entry name" value="SG protein - dephosphorylation function"/>
    <property type="match status" value="1"/>
</dbReference>
<evidence type="ECO:0000256" key="1">
    <source>
        <dbReference type="ARBA" id="ARBA00022679"/>
    </source>
</evidence>
<dbReference type="SMART" id="SM00563">
    <property type="entry name" value="PlsC"/>
    <property type="match status" value="1"/>
</dbReference>
<keyword evidence="1 4" id="KW-0808">Transferase</keyword>
<dbReference type="NCBIfam" id="TIGR01490">
    <property type="entry name" value="HAD-SF-IB-hyp1"/>
    <property type="match status" value="1"/>
</dbReference>
<proteinExistence type="predicted"/>
<organism evidence="4 5">
    <name type="scientific">Herbihabitans rhizosphaerae</name>
    <dbReference type="NCBI Taxonomy" id="1872711"/>
    <lineage>
        <taxon>Bacteria</taxon>
        <taxon>Bacillati</taxon>
        <taxon>Actinomycetota</taxon>
        <taxon>Actinomycetes</taxon>
        <taxon>Pseudonocardiales</taxon>
        <taxon>Pseudonocardiaceae</taxon>
        <taxon>Herbihabitans</taxon>
    </lineage>
</organism>